<dbReference type="InterPro" id="IPR016187">
    <property type="entry name" value="CTDL_fold"/>
</dbReference>
<protein>
    <submittedName>
        <fullName evidence="2">Formylglycine-generating enzyme family protein</fullName>
    </submittedName>
</protein>
<comment type="caution">
    <text evidence="2">The sequence shown here is derived from an EMBL/GenBank/DDBJ whole genome shotgun (WGS) entry which is preliminary data.</text>
</comment>
<dbReference type="Pfam" id="PF03781">
    <property type="entry name" value="FGE-sulfatase"/>
    <property type="match status" value="1"/>
</dbReference>
<dbReference type="InterPro" id="IPR042095">
    <property type="entry name" value="SUMF_sf"/>
</dbReference>
<name>A0ABP8N845_9BACT</name>
<dbReference type="Gene3D" id="3.90.1580.10">
    <property type="entry name" value="paralog of FGE (formylglycine-generating enzyme)"/>
    <property type="match status" value="1"/>
</dbReference>
<reference evidence="3" key="1">
    <citation type="journal article" date="2019" name="Int. J. Syst. Evol. Microbiol.">
        <title>The Global Catalogue of Microorganisms (GCM) 10K type strain sequencing project: providing services to taxonomists for standard genome sequencing and annotation.</title>
        <authorList>
            <consortium name="The Broad Institute Genomics Platform"/>
            <consortium name="The Broad Institute Genome Sequencing Center for Infectious Disease"/>
            <person name="Wu L."/>
            <person name="Ma J."/>
        </authorList>
    </citation>
    <scope>NUCLEOTIDE SEQUENCE [LARGE SCALE GENOMIC DNA]</scope>
    <source>
        <strain evidence="3">JCM 32105</strain>
    </source>
</reference>
<dbReference type="SUPFAM" id="SSF56436">
    <property type="entry name" value="C-type lectin-like"/>
    <property type="match status" value="1"/>
</dbReference>
<organism evidence="2 3">
    <name type="scientific">Nemorincola caseinilytica</name>
    <dbReference type="NCBI Taxonomy" id="2054315"/>
    <lineage>
        <taxon>Bacteria</taxon>
        <taxon>Pseudomonadati</taxon>
        <taxon>Bacteroidota</taxon>
        <taxon>Chitinophagia</taxon>
        <taxon>Chitinophagales</taxon>
        <taxon>Chitinophagaceae</taxon>
        <taxon>Nemorincola</taxon>
    </lineage>
</organism>
<dbReference type="Proteomes" id="UP001500067">
    <property type="component" value="Unassembled WGS sequence"/>
</dbReference>
<dbReference type="InterPro" id="IPR005532">
    <property type="entry name" value="SUMF_dom"/>
</dbReference>
<dbReference type="EMBL" id="BAABFA010000005">
    <property type="protein sequence ID" value="GAA4461259.1"/>
    <property type="molecule type" value="Genomic_DNA"/>
</dbReference>
<dbReference type="PANTHER" id="PTHR23150:SF19">
    <property type="entry name" value="FORMYLGLYCINE-GENERATING ENZYME"/>
    <property type="match status" value="1"/>
</dbReference>
<keyword evidence="3" id="KW-1185">Reference proteome</keyword>
<evidence type="ECO:0000259" key="1">
    <source>
        <dbReference type="Pfam" id="PF03781"/>
    </source>
</evidence>
<evidence type="ECO:0000313" key="2">
    <source>
        <dbReference type="EMBL" id="GAA4461259.1"/>
    </source>
</evidence>
<feature type="domain" description="Sulfatase-modifying factor enzyme-like" evidence="1">
    <location>
        <begin position="26"/>
        <end position="272"/>
    </location>
</feature>
<dbReference type="InterPro" id="IPR051043">
    <property type="entry name" value="Sulfatase_Mod_Factor_Kinase"/>
</dbReference>
<proteinExistence type="predicted"/>
<evidence type="ECO:0000313" key="3">
    <source>
        <dbReference type="Proteomes" id="UP001500067"/>
    </source>
</evidence>
<accession>A0ABP8N845</accession>
<gene>
    <name evidence="2" type="ORF">GCM10023093_05610</name>
</gene>
<sequence>MLLLVLPASAQRKYNKNITGPLDIATVRITGGYFDLGNDEEAPDRKPGHTVKLNDFLMSTYEIKQEQWECVMEANPSHHQPCAECPVTNVSWNEVQEFITKLNELTGKKYRLPTEAEWEYAARGGSFERLVKPSRPNRGGVNEFLVAERNRNTRTPEKQKTGDRYAGRKAGPQSIAWYETNSDGYVHPVGRKQPNDAGLYDMSGNAEEWCSDWYATSYGSRDTVENPQGPAGGKSKVVRGGSIESTAHETAVTRRAAYVPTTKARSLGFRLVLDK</sequence>
<dbReference type="PANTHER" id="PTHR23150">
    <property type="entry name" value="SULFATASE MODIFYING FACTOR 1, 2"/>
    <property type="match status" value="1"/>
</dbReference>